<reference evidence="8 9" key="1">
    <citation type="submission" date="2014-10" db="EMBL/GenBank/DDBJ databases">
        <title>Draft genome of the hookworm Ancylostoma caninum.</title>
        <authorList>
            <person name="Mitreva M."/>
        </authorList>
    </citation>
    <scope>NUCLEOTIDE SEQUENCE [LARGE SCALE GENOMIC DNA]</scope>
    <source>
        <strain evidence="8 9">Baltimore</strain>
    </source>
</reference>
<dbReference type="InterPro" id="IPR039421">
    <property type="entry name" value="Type_1_exporter"/>
</dbReference>
<dbReference type="SUPFAM" id="SSF90123">
    <property type="entry name" value="ABC transporter transmembrane region"/>
    <property type="match status" value="1"/>
</dbReference>
<dbReference type="Pfam" id="PF00664">
    <property type="entry name" value="ABC_membrane"/>
    <property type="match status" value="1"/>
</dbReference>
<evidence type="ECO:0000256" key="1">
    <source>
        <dbReference type="ARBA" id="ARBA00004141"/>
    </source>
</evidence>
<dbReference type="PANTHER" id="PTHR43394">
    <property type="entry name" value="ATP-DEPENDENT PERMEASE MDL1, MITOCHONDRIAL"/>
    <property type="match status" value="1"/>
</dbReference>
<dbReference type="PROSITE" id="PS50929">
    <property type="entry name" value="ABC_TM1F"/>
    <property type="match status" value="1"/>
</dbReference>
<feature type="domain" description="ABC transmembrane type-1" evidence="7">
    <location>
        <begin position="69"/>
        <end position="238"/>
    </location>
</feature>
<keyword evidence="2 6" id="KW-0812">Transmembrane</keyword>
<dbReference type="GO" id="GO:0015421">
    <property type="term" value="F:ABC-type oligopeptide transporter activity"/>
    <property type="evidence" value="ECO:0007669"/>
    <property type="project" value="TreeGrafter"/>
</dbReference>
<protein>
    <recommendedName>
        <fullName evidence="7">ABC transmembrane type-1 domain-containing protein</fullName>
    </recommendedName>
</protein>
<evidence type="ECO:0000313" key="8">
    <source>
        <dbReference type="EMBL" id="RCN48345.1"/>
    </source>
</evidence>
<evidence type="ECO:0000259" key="7">
    <source>
        <dbReference type="PROSITE" id="PS50929"/>
    </source>
</evidence>
<dbReference type="Gene3D" id="1.20.1560.10">
    <property type="entry name" value="ABC transporter type 1, transmembrane domain"/>
    <property type="match status" value="1"/>
</dbReference>
<feature type="transmembrane region" description="Helical" evidence="6">
    <location>
        <begin position="84"/>
        <end position="112"/>
    </location>
</feature>
<evidence type="ECO:0000256" key="6">
    <source>
        <dbReference type="SAM" id="Phobius"/>
    </source>
</evidence>
<proteinExistence type="predicted"/>
<gene>
    <name evidence="8" type="ORF">ANCCAN_05634</name>
</gene>
<dbReference type="EMBL" id="JOJR01000048">
    <property type="protein sequence ID" value="RCN48345.1"/>
    <property type="molecule type" value="Genomic_DNA"/>
</dbReference>
<evidence type="ECO:0000256" key="4">
    <source>
        <dbReference type="ARBA" id="ARBA00023136"/>
    </source>
</evidence>
<evidence type="ECO:0000313" key="9">
    <source>
        <dbReference type="Proteomes" id="UP000252519"/>
    </source>
</evidence>
<keyword evidence="9" id="KW-1185">Reference proteome</keyword>
<accession>A0A368GZA1</accession>
<dbReference type="InterPro" id="IPR011527">
    <property type="entry name" value="ABC1_TM_dom"/>
</dbReference>
<comment type="caution">
    <text evidence="8">The sequence shown here is derived from an EMBL/GenBank/DDBJ whole genome shotgun (WGS) entry which is preliminary data.</text>
</comment>
<organism evidence="8 9">
    <name type="scientific">Ancylostoma caninum</name>
    <name type="common">Dog hookworm</name>
    <dbReference type="NCBI Taxonomy" id="29170"/>
    <lineage>
        <taxon>Eukaryota</taxon>
        <taxon>Metazoa</taxon>
        <taxon>Ecdysozoa</taxon>
        <taxon>Nematoda</taxon>
        <taxon>Chromadorea</taxon>
        <taxon>Rhabditida</taxon>
        <taxon>Rhabditina</taxon>
        <taxon>Rhabditomorpha</taxon>
        <taxon>Strongyloidea</taxon>
        <taxon>Ancylostomatidae</taxon>
        <taxon>Ancylostomatinae</taxon>
        <taxon>Ancylostoma</taxon>
    </lineage>
</organism>
<dbReference type="InterPro" id="IPR036640">
    <property type="entry name" value="ABC1_TM_sf"/>
</dbReference>
<feature type="transmembrane region" description="Helical" evidence="6">
    <location>
        <begin position="166"/>
        <end position="185"/>
    </location>
</feature>
<evidence type="ECO:0000256" key="3">
    <source>
        <dbReference type="ARBA" id="ARBA00022989"/>
    </source>
</evidence>
<dbReference type="OrthoDB" id="5863968at2759"/>
<evidence type="ECO:0000256" key="2">
    <source>
        <dbReference type="ARBA" id="ARBA00022692"/>
    </source>
</evidence>
<sequence>MISPKDSISPKDQEDSDGEDFDDQEHVSAYEQILFISSYCKEQWMWYSAGFALMFIQVPAEILEPSAKGYVIDTAVGRKGYYTLLLAIVYQFGAGFISNIFGGLSSACMHYATSLVGRKMKLDLFKSLVNKDIAFFDANPSGKLVSRLTDDCDTASGAVANNLTTFIQSVVLALSSLSFILLYSWRMTVLALITSPLSYIIFEVYGNFHSELSKSTREQASKLTQIATDVLSTMRTVR</sequence>
<dbReference type="AlphaFoldDB" id="A0A368GZA1"/>
<keyword evidence="4 6" id="KW-0472">Membrane</keyword>
<feature type="region of interest" description="Disordered" evidence="5">
    <location>
        <begin position="1"/>
        <end position="22"/>
    </location>
</feature>
<dbReference type="Proteomes" id="UP000252519">
    <property type="component" value="Unassembled WGS sequence"/>
</dbReference>
<comment type="subcellular location">
    <subcellularLocation>
        <location evidence="1">Membrane</location>
        <topology evidence="1">Multi-pass membrane protein</topology>
    </subcellularLocation>
</comment>
<dbReference type="GO" id="GO:0016020">
    <property type="term" value="C:membrane"/>
    <property type="evidence" value="ECO:0007669"/>
    <property type="project" value="UniProtKB-SubCell"/>
</dbReference>
<evidence type="ECO:0000256" key="5">
    <source>
        <dbReference type="SAM" id="MobiDB-lite"/>
    </source>
</evidence>
<name>A0A368GZA1_ANCCA</name>
<dbReference type="GO" id="GO:0005524">
    <property type="term" value="F:ATP binding"/>
    <property type="evidence" value="ECO:0007669"/>
    <property type="project" value="InterPro"/>
</dbReference>
<dbReference type="STRING" id="29170.A0A368GZA1"/>
<keyword evidence="3 6" id="KW-1133">Transmembrane helix</keyword>
<dbReference type="PANTHER" id="PTHR43394:SF19">
    <property type="entry name" value="ABC TRANSPORTER B FAMILY"/>
    <property type="match status" value="1"/>
</dbReference>